<evidence type="ECO:0000313" key="2">
    <source>
        <dbReference type="EMBL" id="KAJ2935236.1"/>
    </source>
</evidence>
<proteinExistence type="predicted"/>
<dbReference type="Gene3D" id="3.40.50.1820">
    <property type="entry name" value="alpha/beta hydrolase"/>
    <property type="match status" value="1"/>
</dbReference>
<gene>
    <name evidence="2" type="ORF">H1R20_g1858</name>
</gene>
<feature type="domain" description="Carboxylesterase type B" evidence="1">
    <location>
        <begin position="2"/>
        <end position="107"/>
    </location>
</feature>
<name>A0A9W8JI55_9AGAR</name>
<dbReference type="AlphaFoldDB" id="A0A9W8JI55"/>
<keyword evidence="3" id="KW-1185">Reference proteome</keyword>
<evidence type="ECO:0000259" key="1">
    <source>
        <dbReference type="Pfam" id="PF00135"/>
    </source>
</evidence>
<dbReference type="SUPFAM" id="SSF53474">
    <property type="entry name" value="alpha/beta-Hydrolases"/>
    <property type="match status" value="1"/>
</dbReference>
<sequence length="226" mass="24271">MFGERSGAIMTAILYLYPGIERLARGAILQSGSPNSIPAFRASRNEPSWRTFVSKVESCASIANSTSTFPCLRNASTEEISAAAAQTVVLEDLAANLAWTPALDSSRGTNLDEGTILARQDSLTDQALKDTLFATSSSRSGSESTLNKALDQLLVQYPQNPVVGSPYGTGNELFGLPASFKRHASILGDLVFDAPGVCGLMRRRKLVSKSMGTSTHILKLTYRHLE</sequence>
<dbReference type="InterPro" id="IPR029058">
    <property type="entry name" value="AB_hydrolase_fold"/>
</dbReference>
<evidence type="ECO:0000313" key="3">
    <source>
        <dbReference type="Proteomes" id="UP001140091"/>
    </source>
</evidence>
<comment type="caution">
    <text evidence="2">The sequence shown here is derived from an EMBL/GenBank/DDBJ whole genome shotgun (WGS) entry which is preliminary data.</text>
</comment>
<accession>A0A9W8JI55</accession>
<dbReference type="Pfam" id="PF00135">
    <property type="entry name" value="COesterase"/>
    <property type="match status" value="1"/>
</dbReference>
<feature type="non-terminal residue" evidence="2">
    <location>
        <position position="1"/>
    </location>
</feature>
<reference evidence="2" key="1">
    <citation type="submission" date="2022-06" db="EMBL/GenBank/DDBJ databases">
        <title>Genome Sequence of Candolleomyces eurysporus.</title>
        <authorList>
            <person name="Buettner E."/>
        </authorList>
    </citation>
    <scope>NUCLEOTIDE SEQUENCE</scope>
    <source>
        <strain evidence="2">VTCC 930004</strain>
    </source>
</reference>
<protein>
    <recommendedName>
        <fullName evidence="1">Carboxylesterase type B domain-containing protein</fullName>
    </recommendedName>
</protein>
<dbReference type="EMBL" id="JANBPK010000678">
    <property type="protein sequence ID" value="KAJ2935236.1"/>
    <property type="molecule type" value="Genomic_DNA"/>
</dbReference>
<dbReference type="InterPro" id="IPR002018">
    <property type="entry name" value="CarbesteraseB"/>
</dbReference>
<organism evidence="2 3">
    <name type="scientific">Candolleomyces eurysporus</name>
    <dbReference type="NCBI Taxonomy" id="2828524"/>
    <lineage>
        <taxon>Eukaryota</taxon>
        <taxon>Fungi</taxon>
        <taxon>Dikarya</taxon>
        <taxon>Basidiomycota</taxon>
        <taxon>Agaricomycotina</taxon>
        <taxon>Agaricomycetes</taxon>
        <taxon>Agaricomycetidae</taxon>
        <taxon>Agaricales</taxon>
        <taxon>Agaricineae</taxon>
        <taxon>Psathyrellaceae</taxon>
        <taxon>Candolleomyces</taxon>
    </lineage>
</organism>
<dbReference type="Proteomes" id="UP001140091">
    <property type="component" value="Unassembled WGS sequence"/>
</dbReference>
<dbReference type="OrthoDB" id="408631at2759"/>